<dbReference type="GO" id="GO:0004129">
    <property type="term" value="F:cytochrome-c oxidase activity"/>
    <property type="evidence" value="ECO:0007669"/>
    <property type="project" value="InterPro"/>
</dbReference>
<evidence type="ECO:0000256" key="1">
    <source>
        <dbReference type="ARBA" id="ARBA00004141"/>
    </source>
</evidence>
<feature type="transmembrane region" description="Helical" evidence="9">
    <location>
        <begin position="12"/>
        <end position="35"/>
    </location>
</feature>
<dbReference type="InterPro" id="IPR013833">
    <property type="entry name" value="Cyt_c_oxidase_su3_a-hlx"/>
</dbReference>
<evidence type="ECO:0000256" key="2">
    <source>
        <dbReference type="ARBA" id="ARBA00010581"/>
    </source>
</evidence>
<dbReference type="InterPro" id="IPR035973">
    <property type="entry name" value="Cyt_c_oxidase_su3-like_sf"/>
</dbReference>
<dbReference type="GeneID" id="24146040"/>
<feature type="transmembrane region" description="Helical" evidence="9">
    <location>
        <begin position="122"/>
        <end position="142"/>
    </location>
</feature>
<dbReference type="PANTHER" id="PTHR11403">
    <property type="entry name" value="CYTOCHROME C OXIDASE SUBUNIT III"/>
    <property type="match status" value="1"/>
</dbReference>
<evidence type="ECO:0000256" key="4">
    <source>
        <dbReference type="ARBA" id="ARBA00022692"/>
    </source>
</evidence>
<dbReference type="InterPro" id="IPR033945">
    <property type="entry name" value="Cyt_c_oxase_su3_dom"/>
</dbReference>
<feature type="transmembrane region" description="Helical" evidence="9">
    <location>
        <begin position="154"/>
        <end position="172"/>
    </location>
</feature>
<evidence type="ECO:0000256" key="9">
    <source>
        <dbReference type="SAM" id="Phobius"/>
    </source>
</evidence>
<dbReference type="AlphaFoldDB" id="A0A0E3EL49"/>
<name>A0A0E3EL49_9HYME</name>
<feature type="transmembrane region" description="Helical" evidence="9">
    <location>
        <begin position="81"/>
        <end position="102"/>
    </location>
</feature>
<comment type="subcellular location">
    <subcellularLocation>
        <location evidence="1">Membrane</location>
        <topology evidence="1">Multi-pass membrane protein</topology>
    </subcellularLocation>
</comment>
<sequence>MMNHPFHLVTVSPWPLLTSLNLFNTLVSVIYWFQLNLINQMLTNFTIMIFCMIQWWRDVIRESTFQGFHTFNVYKLMKMGMILFIISEIMFFVSFFWTYFHLFLSPAMEIGMMWPPAMIKPFNPYSIPLTNTIILIFSGFTITWFHHSIINNKLTLKMLMLTILLGLIFMYFQYMEYNESFFSINDSSYGSIFYIITGFHGLHVFMGLIFLTTSLYRFTLKQFTFNHHFNLEAAIWYWHFVDIIWLFLYLLIYWWSF</sequence>
<dbReference type="CDD" id="cd01665">
    <property type="entry name" value="Cyt_c_Oxidase_III"/>
    <property type="match status" value="1"/>
</dbReference>
<dbReference type="Gene3D" id="1.10.287.70">
    <property type="match status" value="1"/>
</dbReference>
<dbReference type="InterPro" id="IPR024791">
    <property type="entry name" value="Cyt_c/ubiquinol_Oxase_su3"/>
</dbReference>
<dbReference type="GO" id="GO:0006123">
    <property type="term" value="P:mitochondrial electron transport, cytochrome c to oxygen"/>
    <property type="evidence" value="ECO:0007669"/>
    <property type="project" value="TreeGrafter"/>
</dbReference>
<keyword evidence="8 11" id="KW-0496">Mitochondrion</keyword>
<dbReference type="EMBL" id="KM104167">
    <property type="protein sequence ID" value="AIW82471.1"/>
    <property type="molecule type" value="Genomic_DNA"/>
</dbReference>
<dbReference type="Pfam" id="PF00510">
    <property type="entry name" value="COX3"/>
    <property type="match status" value="1"/>
</dbReference>
<dbReference type="SUPFAM" id="SSF81452">
    <property type="entry name" value="Cytochrome c oxidase subunit III-like"/>
    <property type="match status" value="1"/>
</dbReference>
<dbReference type="CTD" id="4514"/>
<dbReference type="Gene3D" id="1.20.120.80">
    <property type="entry name" value="Cytochrome c oxidase, subunit III, four-helix bundle"/>
    <property type="match status" value="1"/>
</dbReference>
<organism evidence="11">
    <name type="scientific">Pelecinus polyturator</name>
    <dbReference type="NCBI Taxonomy" id="44352"/>
    <lineage>
        <taxon>Eukaryota</taxon>
        <taxon>Metazoa</taxon>
        <taxon>Ecdysozoa</taxon>
        <taxon>Arthropoda</taxon>
        <taxon>Hexapoda</taxon>
        <taxon>Insecta</taxon>
        <taxon>Pterygota</taxon>
        <taxon>Neoptera</taxon>
        <taxon>Endopterygota</taxon>
        <taxon>Hymenoptera</taxon>
        <taxon>Apocrita</taxon>
        <taxon>Proctotrupomorpha</taxon>
        <taxon>Proctotrupoidea</taxon>
        <taxon>Pelecinidae</taxon>
        <taxon>Pelecinus</taxon>
    </lineage>
</organism>
<keyword evidence="5" id="KW-1278">Translocase</keyword>
<keyword evidence="6 9" id="KW-1133">Transmembrane helix</keyword>
<proteinExistence type="inferred from homology"/>
<evidence type="ECO:0000256" key="7">
    <source>
        <dbReference type="ARBA" id="ARBA00023136"/>
    </source>
</evidence>
<evidence type="ECO:0000256" key="5">
    <source>
        <dbReference type="ARBA" id="ARBA00022967"/>
    </source>
</evidence>
<dbReference type="GO" id="GO:0005739">
    <property type="term" value="C:mitochondrion"/>
    <property type="evidence" value="ECO:0007669"/>
    <property type="project" value="TreeGrafter"/>
</dbReference>
<dbReference type="PROSITE" id="PS50253">
    <property type="entry name" value="COX3"/>
    <property type="match status" value="1"/>
</dbReference>
<feature type="domain" description="Heme-copper oxidase subunit III family profile" evidence="10">
    <location>
        <begin position="2"/>
        <end position="257"/>
    </location>
</feature>
<comment type="function">
    <text evidence="8">Component of the cytochrome c oxidase, the last enzyme in the mitochondrial electron transport chain which drives oxidative phosphorylation. The respiratory chain contains 3 multisubunit complexes succinate dehydrogenase (complex II, CII), ubiquinol-cytochrome c oxidoreductase (cytochrome b-c1 complex, complex III, CIII) and cytochrome c oxidase (complex IV, CIV), that cooperate to transfer electrons derived from NADH and succinate to molecular oxygen, creating an electrochemical gradient over the inner membrane that drives transmembrane transport and the ATP synthase. Cytochrome c oxidase is the component of the respiratory chain that catalyzes the reduction of oxygen to water. Electrons originating from reduced cytochrome c in the intermembrane space (IMS) are transferred via the dinuclear copper A center (CU(A)) of subunit 2 and heme A of subunit 1 to the active site in subunit 1, a binuclear center (BNC) formed by heme A3 and copper B (CU(B)). The BNC reduces molecular oxygen to 2 water molecules using 4 electrons from cytochrome c in the IMS and 4 protons from the mitochondrial matrix.</text>
</comment>
<evidence type="ECO:0000259" key="10">
    <source>
        <dbReference type="PROSITE" id="PS50253"/>
    </source>
</evidence>
<feature type="transmembrane region" description="Helical" evidence="9">
    <location>
        <begin position="236"/>
        <end position="255"/>
    </location>
</feature>
<dbReference type="RefSeq" id="YP_009131552.1">
    <property type="nucleotide sequence ID" value="NC_026865.1"/>
</dbReference>
<accession>A0A0E3EL49</accession>
<gene>
    <name evidence="11" type="primary">COX3</name>
</gene>
<evidence type="ECO:0000313" key="11">
    <source>
        <dbReference type="EMBL" id="AIW82471.1"/>
    </source>
</evidence>
<reference evidence="11" key="1">
    <citation type="journal article" date="2015" name="Mol. Phylogenet. Evol.">
        <title>Higher-level phylogeny of the Hymenoptera inferred from mitochondrial genomes.</title>
        <authorList>
            <person name="Mao M."/>
            <person name="Gibson T."/>
            <person name="Dowton M."/>
        </authorList>
    </citation>
    <scope>NUCLEOTIDE SEQUENCE</scope>
</reference>
<dbReference type="PANTHER" id="PTHR11403:SF7">
    <property type="entry name" value="CYTOCHROME C OXIDASE SUBUNIT 3"/>
    <property type="match status" value="1"/>
</dbReference>
<feature type="transmembrane region" description="Helical" evidence="9">
    <location>
        <begin position="192"/>
        <end position="216"/>
    </location>
</feature>
<dbReference type="GO" id="GO:0016020">
    <property type="term" value="C:membrane"/>
    <property type="evidence" value="ECO:0007669"/>
    <property type="project" value="UniProtKB-SubCell"/>
</dbReference>
<evidence type="ECO:0000256" key="3">
    <source>
        <dbReference type="ARBA" id="ARBA00015944"/>
    </source>
</evidence>
<comment type="similarity">
    <text evidence="2 8">Belongs to the cytochrome c oxidase subunit 3 family.</text>
</comment>
<dbReference type="InterPro" id="IPR000298">
    <property type="entry name" value="Cyt_c_oxidase-like_su3"/>
</dbReference>
<keyword evidence="7 9" id="KW-0472">Membrane</keyword>
<keyword evidence="4 8" id="KW-0812">Transmembrane</keyword>
<evidence type="ECO:0000256" key="6">
    <source>
        <dbReference type="ARBA" id="ARBA00022989"/>
    </source>
</evidence>
<evidence type="ECO:0000256" key="8">
    <source>
        <dbReference type="RuleBase" id="RU003375"/>
    </source>
</evidence>
<protein>
    <recommendedName>
        <fullName evidence="3 8">Cytochrome c oxidase subunit 3</fullName>
    </recommendedName>
</protein>
<geneLocation type="mitochondrion" evidence="11"/>